<dbReference type="Gene3D" id="3.40.30.10">
    <property type="entry name" value="Glutaredoxin"/>
    <property type="match status" value="1"/>
</dbReference>
<proteinExistence type="inferred from homology"/>
<evidence type="ECO:0000256" key="6">
    <source>
        <dbReference type="SAM" id="SignalP"/>
    </source>
</evidence>
<evidence type="ECO:0000256" key="2">
    <source>
        <dbReference type="ARBA" id="ARBA00022729"/>
    </source>
</evidence>
<dbReference type="RefSeq" id="WP_369409238.1">
    <property type="nucleotide sequence ID" value="NZ_WQLB01000008.1"/>
</dbReference>
<dbReference type="InterPro" id="IPR012336">
    <property type="entry name" value="Thioredoxin-like_fold"/>
</dbReference>
<dbReference type="GO" id="GO:0016491">
    <property type="term" value="F:oxidoreductase activity"/>
    <property type="evidence" value="ECO:0007669"/>
    <property type="project" value="UniProtKB-KW"/>
</dbReference>
<feature type="chain" id="PRO_5028988238" evidence="6">
    <location>
        <begin position="23"/>
        <end position="339"/>
    </location>
</feature>
<gene>
    <name evidence="8" type="ORF">GO986_07790</name>
</gene>
<comment type="caution">
    <text evidence="8">The sequence shown here is derived from an EMBL/GenBank/DDBJ whole genome shotgun (WGS) entry which is preliminary data.</text>
</comment>
<evidence type="ECO:0000256" key="5">
    <source>
        <dbReference type="ARBA" id="ARBA00023284"/>
    </source>
</evidence>
<dbReference type="PANTHER" id="PTHR13887">
    <property type="entry name" value="GLUTATHIONE S-TRANSFERASE KAPPA"/>
    <property type="match status" value="1"/>
</dbReference>
<dbReference type="AlphaFoldDB" id="A0A7C9M838"/>
<dbReference type="PANTHER" id="PTHR13887:SF14">
    <property type="entry name" value="DISULFIDE BOND FORMATION PROTEIN D"/>
    <property type="match status" value="1"/>
</dbReference>
<name>A0A7C9M838_9DEIO</name>
<dbReference type="CDD" id="cd02972">
    <property type="entry name" value="DsbA_family"/>
    <property type="match status" value="1"/>
</dbReference>
<feature type="signal peptide" evidence="6">
    <location>
        <begin position="1"/>
        <end position="22"/>
    </location>
</feature>
<organism evidence="8 9">
    <name type="scientific">Deinococcus arboris</name>
    <dbReference type="NCBI Taxonomy" id="2682977"/>
    <lineage>
        <taxon>Bacteria</taxon>
        <taxon>Thermotogati</taxon>
        <taxon>Deinococcota</taxon>
        <taxon>Deinococci</taxon>
        <taxon>Deinococcales</taxon>
        <taxon>Deinococcaceae</taxon>
        <taxon>Deinococcus</taxon>
    </lineage>
</organism>
<accession>A0A7C9M838</accession>
<dbReference type="InterPro" id="IPR013766">
    <property type="entry name" value="Thioredoxin_domain"/>
</dbReference>
<evidence type="ECO:0000256" key="1">
    <source>
        <dbReference type="ARBA" id="ARBA00005791"/>
    </source>
</evidence>
<dbReference type="EMBL" id="WQLB01000008">
    <property type="protein sequence ID" value="MVN86663.1"/>
    <property type="molecule type" value="Genomic_DNA"/>
</dbReference>
<evidence type="ECO:0000259" key="7">
    <source>
        <dbReference type="PROSITE" id="PS51352"/>
    </source>
</evidence>
<keyword evidence="5" id="KW-0676">Redox-active center</keyword>
<dbReference type="Pfam" id="PF13462">
    <property type="entry name" value="Thioredoxin_4"/>
    <property type="match status" value="1"/>
</dbReference>
<keyword evidence="2 6" id="KW-0732">Signal</keyword>
<evidence type="ECO:0000313" key="8">
    <source>
        <dbReference type="EMBL" id="MVN86663.1"/>
    </source>
</evidence>
<keyword evidence="4" id="KW-1015">Disulfide bond</keyword>
<keyword evidence="9" id="KW-1185">Reference proteome</keyword>
<keyword evidence="3" id="KW-0560">Oxidoreductase</keyword>
<evidence type="ECO:0000313" key="9">
    <source>
        <dbReference type="Proteomes" id="UP000483286"/>
    </source>
</evidence>
<dbReference type="InterPro" id="IPR036249">
    <property type="entry name" value="Thioredoxin-like_sf"/>
</dbReference>
<dbReference type="SUPFAM" id="SSF52833">
    <property type="entry name" value="Thioredoxin-like"/>
    <property type="match status" value="1"/>
</dbReference>
<sequence length="339" mass="36167">MNLPLARLLTFAALTLGSAAQAQLFSTPQQTTGQAILRGFTPDGPATLRRGATTLTLDLAGGAVVGLLTETDNVPDLARGIAAGWGMKEADLAGLTNNLAAPQFLESAREGYQDFSDDNATDFLVIKVTGEGAQTRYRAYQAVQVWPASAFPATKNVSGAATAPNTLSIFSDFQCPYCKQLWDTALQTWERQPTLYRTAHYQFPLDFHKNAYGAAEASECAGAQGKFWPYADTLFAQFSTWTRLDTADAPGKFSAYAGTADLNTAAFKTCLGQHTFKASVEAQIKAGVALGVRGTPTVFLNGVKLLDYSDAAELALVRAITTATPSAQSVIDARLKTLR</sequence>
<protein>
    <submittedName>
        <fullName evidence="8">Thioredoxin domain-containing protein</fullName>
    </submittedName>
</protein>
<comment type="similarity">
    <text evidence="1">Belongs to the thioredoxin family. DsbA subfamily.</text>
</comment>
<evidence type="ECO:0000256" key="3">
    <source>
        <dbReference type="ARBA" id="ARBA00023002"/>
    </source>
</evidence>
<dbReference type="Proteomes" id="UP000483286">
    <property type="component" value="Unassembled WGS sequence"/>
</dbReference>
<dbReference type="PROSITE" id="PS51352">
    <property type="entry name" value="THIOREDOXIN_2"/>
    <property type="match status" value="1"/>
</dbReference>
<feature type="domain" description="Thioredoxin" evidence="7">
    <location>
        <begin position="142"/>
        <end position="325"/>
    </location>
</feature>
<evidence type="ECO:0000256" key="4">
    <source>
        <dbReference type="ARBA" id="ARBA00023157"/>
    </source>
</evidence>
<reference evidence="8 9" key="1">
    <citation type="submission" date="2019-12" db="EMBL/GenBank/DDBJ databases">
        <title>Deinococcus sp. HMF7620 Genome sequencing and assembly.</title>
        <authorList>
            <person name="Kang H."/>
            <person name="Kim H."/>
            <person name="Joh K."/>
        </authorList>
    </citation>
    <scope>NUCLEOTIDE SEQUENCE [LARGE SCALE GENOMIC DNA]</scope>
    <source>
        <strain evidence="8 9">HMF7620</strain>
    </source>
</reference>